<dbReference type="PANTHER" id="PTHR22617:SF23">
    <property type="entry name" value="CHEMOTAXIS PROTEIN CHEW"/>
    <property type="match status" value="1"/>
</dbReference>
<protein>
    <recommendedName>
        <fullName evidence="2">CheW-like domain-containing protein</fullName>
    </recommendedName>
</protein>
<dbReference type="PROSITE" id="PS50851">
    <property type="entry name" value="CHEW"/>
    <property type="match status" value="1"/>
</dbReference>
<dbReference type="EMBL" id="FWDM01000031">
    <property type="protein sequence ID" value="SLM14916.1"/>
    <property type="molecule type" value="Genomic_DNA"/>
</dbReference>
<dbReference type="InterPro" id="IPR002545">
    <property type="entry name" value="CheW-lke_dom"/>
</dbReference>
<dbReference type="SUPFAM" id="SSF50341">
    <property type="entry name" value="CheW-like"/>
    <property type="match status" value="1"/>
</dbReference>
<feature type="domain" description="CheW-like" evidence="2">
    <location>
        <begin position="59"/>
        <end position="199"/>
    </location>
</feature>
<dbReference type="GO" id="GO:0006935">
    <property type="term" value="P:chemotaxis"/>
    <property type="evidence" value="ECO:0007669"/>
    <property type="project" value="InterPro"/>
</dbReference>
<reference evidence="3" key="1">
    <citation type="submission" date="2017-02" db="EMBL/GenBank/DDBJ databases">
        <authorList>
            <person name="Regsiter A."/>
            <person name="William W."/>
        </authorList>
    </citation>
    <scope>NUCLEOTIDE SEQUENCE</scope>
    <source>
        <strain evidence="3">Bib</strain>
    </source>
</reference>
<dbReference type="AlphaFoldDB" id="A0A3P3XKQ3"/>
<evidence type="ECO:0000259" key="2">
    <source>
        <dbReference type="PROSITE" id="PS50851"/>
    </source>
</evidence>
<proteinExistence type="predicted"/>
<evidence type="ECO:0000313" key="3">
    <source>
        <dbReference type="EMBL" id="SLM14916.1"/>
    </source>
</evidence>
<dbReference type="Pfam" id="PF01584">
    <property type="entry name" value="CheW"/>
    <property type="match status" value="1"/>
</dbReference>
<organism evidence="3">
    <name type="scientific">uncultured spirochete</name>
    <dbReference type="NCBI Taxonomy" id="156406"/>
    <lineage>
        <taxon>Bacteria</taxon>
        <taxon>Pseudomonadati</taxon>
        <taxon>Spirochaetota</taxon>
        <taxon>Spirochaetia</taxon>
        <taxon>Spirochaetales</taxon>
        <taxon>environmental samples</taxon>
    </lineage>
</organism>
<dbReference type="SMART" id="SM00260">
    <property type="entry name" value="CheW"/>
    <property type="match status" value="1"/>
</dbReference>
<dbReference type="PANTHER" id="PTHR22617">
    <property type="entry name" value="CHEMOTAXIS SENSOR HISTIDINE KINASE-RELATED"/>
    <property type="match status" value="1"/>
</dbReference>
<sequence>MQNVSKNSLLAANNSYPSASPVPESPEHSAHTTRTAEDILLARAKELAKGQRHTTKKTDIRCIEFALSGMSFAFEMHSIREIMRNSMPITPLPFLPKSFLGLINVRGEVVPVIDLAHYLGLSRPKEAKEVLKSLIILQKNEVAVAFPCERIVRIREFSKNELQPTIAAQSQVIASLAKGCGRGGITVLDADAFMLQLQKSLNPE</sequence>
<dbReference type="GO" id="GO:0007165">
    <property type="term" value="P:signal transduction"/>
    <property type="evidence" value="ECO:0007669"/>
    <property type="project" value="InterPro"/>
</dbReference>
<feature type="region of interest" description="Disordered" evidence="1">
    <location>
        <begin position="12"/>
        <end position="33"/>
    </location>
</feature>
<accession>A0A3P3XKQ3</accession>
<dbReference type="InterPro" id="IPR039315">
    <property type="entry name" value="CheW"/>
</dbReference>
<gene>
    <name evidence="3" type="ORF">SPIROBIBN47_370019</name>
</gene>
<dbReference type="GO" id="GO:0005829">
    <property type="term" value="C:cytosol"/>
    <property type="evidence" value="ECO:0007669"/>
    <property type="project" value="TreeGrafter"/>
</dbReference>
<dbReference type="Gene3D" id="2.40.50.180">
    <property type="entry name" value="CheA-289, Domain 4"/>
    <property type="match status" value="1"/>
</dbReference>
<dbReference type="Gene3D" id="2.30.30.40">
    <property type="entry name" value="SH3 Domains"/>
    <property type="match status" value="1"/>
</dbReference>
<dbReference type="InterPro" id="IPR036061">
    <property type="entry name" value="CheW-like_dom_sf"/>
</dbReference>
<evidence type="ECO:0000256" key="1">
    <source>
        <dbReference type="SAM" id="MobiDB-lite"/>
    </source>
</evidence>
<name>A0A3P3XKQ3_9SPIR</name>